<evidence type="ECO:0000256" key="4">
    <source>
        <dbReference type="ARBA" id="ARBA00022475"/>
    </source>
</evidence>
<evidence type="ECO:0000256" key="7">
    <source>
        <dbReference type="ARBA" id="ARBA00022989"/>
    </source>
</evidence>
<keyword evidence="13" id="KW-1185">Reference proteome</keyword>
<comment type="subcellular location">
    <subcellularLocation>
        <location evidence="1">Cell membrane</location>
        <topology evidence="1">Multi-pass membrane protein</topology>
    </subcellularLocation>
</comment>
<sequence>MPLRDRRKVPTPSPRDSRRVFVACYSGPIYCDAPPDIGAPESSASLTAATTQISVSGPTTCDAPPGTGASESNAAFTAAATKPSDSAACNAPPDTGAAESNAAFIAAATKTSVSVAQNSGHLYFCDNVRIIRDNTTECEKKRKPNDSKTNKESYFRISEGESLKTEVTPPKKIRMNTDLIDEHILSYKLIINRDTTPVSRYLPRHLTVNAMYDDFKCKYPSVCSESLYRQQIRKINVITQPNKSEKNCAECLMYEAMTQQYQKHKTGAESAITKFYSDSCKALTHSDKAADTVQKQQMQVPKYYSMALQKDILLPDMPVDENVCKDYFRVSKLVCFNMTFAPLPGSKDPSFCVIWHEALAGRNYNNIVDAIVSLIRTEKDVVDFNFWAEDTALYKNWTLFMALTILVNSKDWQTQTITINYLTKGHIDTKSPDSMHSRIENKMKKEKIYDFNNIKEIFESMRNVKVVEVNQFGDWPKNTRNDPKMDNLLPSMVEVKFVRGFRKLLYNTNFKEPNMTELHLPVGDYRLYCPINALEEDDIIGKRCIARTDAQSLQSIYSICLCGIGFAYILFLMIDISRYKCIALKNQRIKESYEEEYGLTSPEIQGDGSPEVFRPAVPPPAFIPLKHQYCFSEGRHAESFYLKLGASGFAIGHLVHSMLQITVQLGFLLDEDINNDGCINHLATVLDFMIPCYCILQLYFIFKYSNVIILRSQCLAHFAMMHMIGSSLCFWIFAIVRETTLTLAIYAHSVYGNGNNGSQKYSDEQIAKKLGKLIDIHDLYNKSCTGSAAINTIIGNLSPYLFPFSVEFNILIVAVYYIIWSNIGNCDNYNKTSSETNSALPCKYV</sequence>
<organism evidence="12 13">
    <name type="scientific">Operophtera brumata</name>
    <name type="common">Winter moth</name>
    <name type="synonym">Phalaena brumata</name>
    <dbReference type="NCBI Taxonomy" id="104452"/>
    <lineage>
        <taxon>Eukaryota</taxon>
        <taxon>Metazoa</taxon>
        <taxon>Ecdysozoa</taxon>
        <taxon>Arthropoda</taxon>
        <taxon>Hexapoda</taxon>
        <taxon>Insecta</taxon>
        <taxon>Pterygota</taxon>
        <taxon>Neoptera</taxon>
        <taxon>Endopterygota</taxon>
        <taxon>Lepidoptera</taxon>
        <taxon>Glossata</taxon>
        <taxon>Ditrysia</taxon>
        <taxon>Geometroidea</taxon>
        <taxon>Geometridae</taxon>
        <taxon>Larentiinae</taxon>
        <taxon>Operophtera</taxon>
    </lineage>
</organism>
<comment type="caution">
    <text evidence="12">The sequence shown here is derived from an EMBL/GenBank/DDBJ whole genome shotgun (WGS) entry which is preliminary data.</text>
</comment>
<feature type="transmembrane region" description="Helical" evidence="11">
    <location>
        <begin position="556"/>
        <end position="576"/>
    </location>
</feature>
<feature type="transmembrane region" description="Helical" evidence="11">
    <location>
        <begin position="714"/>
        <end position="736"/>
    </location>
</feature>
<keyword evidence="8" id="KW-0406">Ion transport</keyword>
<comment type="similarity">
    <text evidence="2">Belongs to the otopetrin family.</text>
</comment>
<dbReference type="Proteomes" id="UP000037510">
    <property type="component" value="Unassembled WGS sequence"/>
</dbReference>
<dbReference type="PANTHER" id="PTHR21522:SF58">
    <property type="entry name" value="AGAP000074-PA"/>
    <property type="match status" value="1"/>
</dbReference>
<dbReference type="GO" id="GO:0015252">
    <property type="term" value="F:proton channel activity"/>
    <property type="evidence" value="ECO:0007669"/>
    <property type="project" value="InterPro"/>
</dbReference>
<keyword evidence="5 11" id="KW-0812">Transmembrane</keyword>
<evidence type="ECO:0000256" key="2">
    <source>
        <dbReference type="ARBA" id="ARBA00006513"/>
    </source>
</evidence>
<name>A0A0L7LCQ2_OPEBR</name>
<dbReference type="InterPro" id="IPR004878">
    <property type="entry name" value="Otopetrin"/>
</dbReference>
<gene>
    <name evidence="12" type="ORF">OBRU01_11096</name>
</gene>
<evidence type="ECO:0000313" key="12">
    <source>
        <dbReference type="EMBL" id="KOB73277.1"/>
    </source>
</evidence>
<dbReference type="PANTHER" id="PTHR21522">
    <property type="entry name" value="PROTON CHANNEL OTOP"/>
    <property type="match status" value="1"/>
</dbReference>
<evidence type="ECO:0000256" key="8">
    <source>
        <dbReference type="ARBA" id="ARBA00023065"/>
    </source>
</evidence>
<dbReference type="EMBL" id="JTDY01001637">
    <property type="protein sequence ID" value="KOB73277.1"/>
    <property type="molecule type" value="Genomic_DNA"/>
</dbReference>
<dbReference type="GO" id="GO:0005886">
    <property type="term" value="C:plasma membrane"/>
    <property type="evidence" value="ECO:0007669"/>
    <property type="project" value="UniProtKB-SubCell"/>
</dbReference>
<evidence type="ECO:0000256" key="1">
    <source>
        <dbReference type="ARBA" id="ARBA00004651"/>
    </source>
</evidence>
<keyword evidence="6" id="KW-0375">Hydrogen ion transport</keyword>
<protein>
    <submittedName>
        <fullName evidence="12">Putative otopetrin</fullName>
    </submittedName>
</protein>
<feature type="transmembrane region" description="Helical" evidence="11">
    <location>
        <begin position="800"/>
        <end position="819"/>
    </location>
</feature>
<evidence type="ECO:0000256" key="10">
    <source>
        <dbReference type="ARBA" id="ARBA00023303"/>
    </source>
</evidence>
<feature type="transmembrane region" description="Helical" evidence="11">
    <location>
        <begin position="640"/>
        <end position="659"/>
    </location>
</feature>
<reference evidence="12 13" key="1">
    <citation type="journal article" date="2015" name="Genome Biol. Evol.">
        <title>The genome of winter moth (Operophtera brumata) provides a genomic perspective on sexual dimorphism and phenology.</title>
        <authorList>
            <person name="Derks M.F."/>
            <person name="Smit S."/>
            <person name="Salis L."/>
            <person name="Schijlen E."/>
            <person name="Bossers A."/>
            <person name="Mateman C."/>
            <person name="Pijl A.S."/>
            <person name="de Ridder D."/>
            <person name="Groenen M.A."/>
            <person name="Visser M.E."/>
            <person name="Megens H.J."/>
        </authorList>
    </citation>
    <scope>NUCLEOTIDE SEQUENCE [LARGE SCALE GENOMIC DNA]</scope>
    <source>
        <strain evidence="12">WM2013NL</strain>
        <tissue evidence="12">Head and thorax</tissue>
    </source>
</reference>
<keyword evidence="7 11" id="KW-1133">Transmembrane helix</keyword>
<proteinExistence type="inferred from homology"/>
<feature type="transmembrane region" description="Helical" evidence="11">
    <location>
        <begin position="679"/>
        <end position="702"/>
    </location>
</feature>
<keyword evidence="4" id="KW-1003">Cell membrane</keyword>
<dbReference type="AlphaFoldDB" id="A0A0L7LCQ2"/>
<accession>A0A0L7LCQ2</accession>
<evidence type="ECO:0000256" key="9">
    <source>
        <dbReference type="ARBA" id="ARBA00023136"/>
    </source>
</evidence>
<keyword evidence="9 11" id="KW-0472">Membrane</keyword>
<keyword evidence="3" id="KW-0813">Transport</keyword>
<evidence type="ECO:0000256" key="5">
    <source>
        <dbReference type="ARBA" id="ARBA00022692"/>
    </source>
</evidence>
<evidence type="ECO:0000313" key="13">
    <source>
        <dbReference type="Proteomes" id="UP000037510"/>
    </source>
</evidence>
<evidence type="ECO:0000256" key="11">
    <source>
        <dbReference type="SAM" id="Phobius"/>
    </source>
</evidence>
<evidence type="ECO:0000256" key="3">
    <source>
        <dbReference type="ARBA" id="ARBA00022448"/>
    </source>
</evidence>
<keyword evidence="10" id="KW-0407">Ion channel</keyword>
<dbReference type="Pfam" id="PF03189">
    <property type="entry name" value="Otopetrin"/>
    <property type="match status" value="1"/>
</dbReference>
<evidence type="ECO:0000256" key="6">
    <source>
        <dbReference type="ARBA" id="ARBA00022781"/>
    </source>
</evidence>